<evidence type="ECO:0000313" key="3">
    <source>
        <dbReference type="Proteomes" id="UP001156905"/>
    </source>
</evidence>
<dbReference type="EMBL" id="BSOW01000025">
    <property type="protein sequence ID" value="GLR89460.1"/>
    <property type="molecule type" value="Genomic_DNA"/>
</dbReference>
<evidence type="ECO:0000313" key="2">
    <source>
        <dbReference type="EMBL" id="GLR89460.1"/>
    </source>
</evidence>
<evidence type="ECO:0000256" key="1">
    <source>
        <dbReference type="SAM" id="MobiDB-lite"/>
    </source>
</evidence>
<protein>
    <recommendedName>
        <fullName evidence="4">Transposase</fullName>
    </recommendedName>
</protein>
<comment type="caution">
    <text evidence="2">The sequence shown here is derived from an EMBL/GenBank/DDBJ whole genome shotgun (WGS) entry which is preliminary data.</text>
</comment>
<sequence length="236" mass="26713">MSTPPNFFDPAHPGVPLQDWKTFKNEFSRFKFEEVLDRDQIDLNLGQLPLARGAVMPSHYWLRSTGFRPNKNKPCEWQRVSAEVYRATIDGVDVHVCQLQYTKLWLIYRAPVSRPLVREMLVFVFGSTPVVTRHYREAIHMAQTYNRSEPVRGGFRWVKVYPDTLVECWAACQYAAQRMSREGIGYYPYPPFGPGCDSSASSVAKYAVDSSAAQTAARSPSLGPATRRAATSATPR</sequence>
<dbReference type="RefSeq" id="WP_284271683.1">
    <property type="nucleotide sequence ID" value="NZ_BSOW01000025.1"/>
</dbReference>
<accession>A0ABQ6B718</accession>
<gene>
    <name evidence="2" type="ORF">GCM10007857_61730</name>
</gene>
<reference evidence="3" key="1">
    <citation type="journal article" date="2019" name="Int. J. Syst. Evol. Microbiol.">
        <title>The Global Catalogue of Microorganisms (GCM) 10K type strain sequencing project: providing services to taxonomists for standard genome sequencing and annotation.</title>
        <authorList>
            <consortium name="The Broad Institute Genomics Platform"/>
            <consortium name="The Broad Institute Genome Sequencing Center for Infectious Disease"/>
            <person name="Wu L."/>
            <person name="Ma J."/>
        </authorList>
    </citation>
    <scope>NUCLEOTIDE SEQUENCE [LARGE SCALE GENOMIC DNA]</scope>
    <source>
        <strain evidence="3">NBRC 102520</strain>
    </source>
</reference>
<feature type="compositionally biased region" description="Low complexity" evidence="1">
    <location>
        <begin position="224"/>
        <end position="236"/>
    </location>
</feature>
<keyword evidence="3" id="KW-1185">Reference proteome</keyword>
<dbReference type="Proteomes" id="UP001156905">
    <property type="component" value="Unassembled WGS sequence"/>
</dbReference>
<proteinExistence type="predicted"/>
<feature type="region of interest" description="Disordered" evidence="1">
    <location>
        <begin position="213"/>
        <end position="236"/>
    </location>
</feature>
<evidence type="ECO:0008006" key="4">
    <source>
        <dbReference type="Google" id="ProtNLM"/>
    </source>
</evidence>
<organism evidence="2 3">
    <name type="scientific">Bradyrhizobium iriomotense</name>
    <dbReference type="NCBI Taxonomy" id="441950"/>
    <lineage>
        <taxon>Bacteria</taxon>
        <taxon>Pseudomonadati</taxon>
        <taxon>Pseudomonadota</taxon>
        <taxon>Alphaproteobacteria</taxon>
        <taxon>Hyphomicrobiales</taxon>
        <taxon>Nitrobacteraceae</taxon>
        <taxon>Bradyrhizobium</taxon>
    </lineage>
</organism>
<name>A0ABQ6B718_9BRAD</name>